<dbReference type="GO" id="GO:0031012">
    <property type="term" value="C:extracellular matrix"/>
    <property type="evidence" value="ECO:0007669"/>
    <property type="project" value="TreeGrafter"/>
</dbReference>
<dbReference type="Pfam" id="PF01391">
    <property type="entry name" value="Collagen"/>
    <property type="match status" value="2"/>
</dbReference>
<feature type="region of interest" description="Disordered" evidence="1">
    <location>
        <begin position="216"/>
        <end position="277"/>
    </location>
</feature>
<comment type="caution">
    <text evidence="2">The sequence shown here is derived from an EMBL/GenBank/DDBJ whole genome shotgun (WGS) entry which is preliminary data.</text>
</comment>
<dbReference type="EMBL" id="PNHF01000001">
    <property type="protein sequence ID" value="PMC63438.1"/>
    <property type="molecule type" value="Genomic_DNA"/>
</dbReference>
<feature type="compositionally biased region" description="Low complexity" evidence="1">
    <location>
        <begin position="323"/>
        <end position="348"/>
    </location>
</feature>
<evidence type="ECO:0000313" key="3">
    <source>
        <dbReference type="Proteomes" id="UP000235363"/>
    </source>
</evidence>
<feature type="compositionally biased region" description="Low complexity" evidence="1">
    <location>
        <begin position="220"/>
        <end position="236"/>
    </location>
</feature>
<proteinExistence type="predicted"/>
<dbReference type="RefSeq" id="WP_102211796.1">
    <property type="nucleotide sequence ID" value="NZ_PNHF01000001.1"/>
</dbReference>
<reference evidence="2 3" key="1">
    <citation type="submission" date="2017-09" db="EMBL/GenBank/DDBJ databases">
        <title>Bacterial strain isolated from the female urinary microbiota.</title>
        <authorList>
            <person name="Thomas-White K."/>
            <person name="Kumar N."/>
            <person name="Forster S."/>
            <person name="Putonti C."/>
            <person name="Lawley T."/>
            <person name="Wolfe A.J."/>
        </authorList>
    </citation>
    <scope>NUCLEOTIDE SEQUENCE [LARGE SCALE GENOMIC DNA]</scope>
    <source>
        <strain evidence="2 3">UMB0908</strain>
    </source>
</reference>
<name>A0A2N6T269_9CORY</name>
<dbReference type="PANTHER" id="PTHR24023:SF1095">
    <property type="entry name" value="EGF-LIKE DOMAIN-CONTAINING PROTEIN"/>
    <property type="match status" value="1"/>
</dbReference>
<dbReference type="GO" id="GO:0030198">
    <property type="term" value="P:extracellular matrix organization"/>
    <property type="evidence" value="ECO:0007669"/>
    <property type="project" value="TreeGrafter"/>
</dbReference>
<dbReference type="InterPro" id="IPR050149">
    <property type="entry name" value="Collagen_superfamily"/>
</dbReference>
<dbReference type="PANTHER" id="PTHR24023">
    <property type="entry name" value="COLLAGEN ALPHA"/>
    <property type="match status" value="1"/>
</dbReference>
<protein>
    <recommendedName>
        <fullName evidence="4">Collagen-like protein</fullName>
    </recommendedName>
</protein>
<accession>A0A2N6T269</accession>
<dbReference type="InterPro" id="IPR008160">
    <property type="entry name" value="Collagen"/>
</dbReference>
<dbReference type="Proteomes" id="UP000235363">
    <property type="component" value="Unassembled WGS sequence"/>
</dbReference>
<dbReference type="GO" id="GO:0005615">
    <property type="term" value="C:extracellular space"/>
    <property type="evidence" value="ECO:0007669"/>
    <property type="project" value="TreeGrafter"/>
</dbReference>
<sequence length="582" mass="59848">MTSPDLTPLRPEDYYDLPEVGQSVRIRGLVSTTFLRRGETMVIRWTDFWADHVLRNYVDVIGMVEEPAASEYFPTMAEVWRQIEIGAKTLPGERVLGIRVTDTTIVVRVGTDEAFGRDIAVTWPELTNLLREVVNLRDNTRDLSDTAVRALEAGVEDLKNRLVDYNGIASAAAKIALDAAAEAKANVADSGASAYEVAVNRGYVGTEDEWIASLRGEIGPAGPAGPQGAQGATGPSGPRGPEGPVGPAGPTGPRGQDGTSVTIAGQVPTASGLPTGLGGGDVGTGYITADTGHLHVWSGSGWVDAGPIRGPEGPAGPQGERGAPGADGTDGATGPVGPKGADGADGAVGPPGPAGPQGVKGDQGDVGPPGATGARGLQGDPGPTGPKGDAGATGPTGPQGAKGDTGPQGPTGPMGPTGPAGKDGKDGVDVAPMAWTRTYCSIRDNGAINLGVGGTQTYYYRVDRGYCDLIWEIKWGNNPSSGGGDLRITNLPAIAHSMFSDYYGLGTYWNSTTGVWVQVQPLLRSGQITLPTNEHGNSALLYRMRIWDGVNGASTGYPGNPTFAIDATGSLLRGHIRYPIAS</sequence>
<feature type="region of interest" description="Disordered" evidence="1">
    <location>
        <begin position="303"/>
        <end position="429"/>
    </location>
</feature>
<evidence type="ECO:0000256" key="1">
    <source>
        <dbReference type="SAM" id="MobiDB-lite"/>
    </source>
</evidence>
<feature type="compositionally biased region" description="Low complexity" evidence="1">
    <location>
        <begin position="378"/>
        <end position="408"/>
    </location>
</feature>
<dbReference type="AlphaFoldDB" id="A0A2N6T269"/>
<dbReference type="GO" id="GO:0030020">
    <property type="term" value="F:extracellular matrix structural constituent conferring tensile strength"/>
    <property type="evidence" value="ECO:0007669"/>
    <property type="project" value="TreeGrafter"/>
</dbReference>
<evidence type="ECO:0000313" key="2">
    <source>
        <dbReference type="EMBL" id="PMC63438.1"/>
    </source>
</evidence>
<organism evidence="2 3">
    <name type="scientific">Corynebacterium xerosis</name>
    <dbReference type="NCBI Taxonomy" id="1725"/>
    <lineage>
        <taxon>Bacteria</taxon>
        <taxon>Bacillati</taxon>
        <taxon>Actinomycetota</taxon>
        <taxon>Actinomycetes</taxon>
        <taxon>Mycobacteriales</taxon>
        <taxon>Corynebacteriaceae</taxon>
        <taxon>Corynebacterium</taxon>
    </lineage>
</organism>
<evidence type="ECO:0008006" key="4">
    <source>
        <dbReference type="Google" id="ProtNLM"/>
    </source>
</evidence>
<gene>
    <name evidence="2" type="ORF">CJ204_01045</name>
</gene>